<name>A0A2P2P0Z2_RHIMU</name>
<dbReference type="AlphaFoldDB" id="A0A2P2P0Z2"/>
<accession>A0A2P2P0Z2</accession>
<proteinExistence type="predicted"/>
<organism evidence="1">
    <name type="scientific">Rhizophora mucronata</name>
    <name type="common">Asiatic mangrove</name>
    <dbReference type="NCBI Taxonomy" id="61149"/>
    <lineage>
        <taxon>Eukaryota</taxon>
        <taxon>Viridiplantae</taxon>
        <taxon>Streptophyta</taxon>
        <taxon>Embryophyta</taxon>
        <taxon>Tracheophyta</taxon>
        <taxon>Spermatophyta</taxon>
        <taxon>Magnoliopsida</taxon>
        <taxon>eudicotyledons</taxon>
        <taxon>Gunneridae</taxon>
        <taxon>Pentapetalae</taxon>
        <taxon>rosids</taxon>
        <taxon>fabids</taxon>
        <taxon>Malpighiales</taxon>
        <taxon>Rhizophoraceae</taxon>
        <taxon>Rhizophora</taxon>
    </lineage>
</organism>
<protein>
    <submittedName>
        <fullName evidence="1">Uncharacterized protein</fullName>
    </submittedName>
</protein>
<dbReference type="EMBL" id="GGEC01067932">
    <property type="protein sequence ID" value="MBX48416.1"/>
    <property type="molecule type" value="Transcribed_RNA"/>
</dbReference>
<reference evidence="1" key="1">
    <citation type="submission" date="2018-02" db="EMBL/GenBank/DDBJ databases">
        <title>Rhizophora mucronata_Transcriptome.</title>
        <authorList>
            <person name="Meera S.P."/>
            <person name="Sreeshan A."/>
            <person name="Augustine A."/>
        </authorList>
    </citation>
    <scope>NUCLEOTIDE SEQUENCE</scope>
    <source>
        <tissue evidence="1">Leaf</tissue>
    </source>
</reference>
<evidence type="ECO:0000313" key="1">
    <source>
        <dbReference type="EMBL" id="MBX48416.1"/>
    </source>
</evidence>
<sequence>MDGSKEFFRTMNKIPSELLPEKSTNIPFFIFMCLWEIFNFRRIFFQIKKSVEDLA</sequence>